<accession>A0ABV8FNE4</accession>
<gene>
    <name evidence="1" type="ORF">ACFOVU_09815</name>
</gene>
<proteinExistence type="predicted"/>
<dbReference type="EMBL" id="JBHSBH010000007">
    <property type="protein sequence ID" value="MFC3996211.1"/>
    <property type="molecule type" value="Genomic_DNA"/>
</dbReference>
<protein>
    <submittedName>
        <fullName evidence="1">Uncharacterized protein</fullName>
    </submittedName>
</protein>
<dbReference type="RefSeq" id="WP_378532055.1">
    <property type="nucleotide sequence ID" value="NZ_JBHSBH010000007.1"/>
</dbReference>
<comment type="caution">
    <text evidence="1">The sequence shown here is derived from an EMBL/GenBank/DDBJ whole genome shotgun (WGS) entry which is preliminary data.</text>
</comment>
<reference evidence="2" key="1">
    <citation type="journal article" date="2019" name="Int. J. Syst. Evol. Microbiol.">
        <title>The Global Catalogue of Microorganisms (GCM) 10K type strain sequencing project: providing services to taxonomists for standard genome sequencing and annotation.</title>
        <authorList>
            <consortium name="The Broad Institute Genomics Platform"/>
            <consortium name="The Broad Institute Genome Sequencing Center for Infectious Disease"/>
            <person name="Wu L."/>
            <person name="Ma J."/>
        </authorList>
    </citation>
    <scope>NUCLEOTIDE SEQUENCE [LARGE SCALE GENOMIC DNA]</scope>
    <source>
        <strain evidence="2">TBRC 1826</strain>
    </source>
</reference>
<name>A0ABV8FNE4_9ACTN</name>
<evidence type="ECO:0000313" key="1">
    <source>
        <dbReference type="EMBL" id="MFC3996211.1"/>
    </source>
</evidence>
<keyword evidence="2" id="KW-1185">Reference proteome</keyword>
<dbReference type="Proteomes" id="UP001595847">
    <property type="component" value="Unassembled WGS sequence"/>
</dbReference>
<sequence>MSVIAAAAAVFGVYLIGDSGSRAVWQDQTQAAALPGNADDETVSAYTAG</sequence>
<organism evidence="1 2">
    <name type="scientific">Nocardiopsis sediminis</name>
    <dbReference type="NCBI Taxonomy" id="1778267"/>
    <lineage>
        <taxon>Bacteria</taxon>
        <taxon>Bacillati</taxon>
        <taxon>Actinomycetota</taxon>
        <taxon>Actinomycetes</taxon>
        <taxon>Streptosporangiales</taxon>
        <taxon>Nocardiopsidaceae</taxon>
        <taxon>Nocardiopsis</taxon>
    </lineage>
</organism>
<evidence type="ECO:0000313" key="2">
    <source>
        <dbReference type="Proteomes" id="UP001595847"/>
    </source>
</evidence>